<sequence length="848" mass="92107">MRGDTLRAGRYRLLEEVTLPRNQQWQGSAWLALDSQGTRSRVLLHKLDFLIRIPDKAPRMIEAMRNRMTPLSRHSSATVLLDIFQEKEIYYVVQPYPAGISLALLMQEQGGALPEKDVAEYGRELCGFLTALARQQQPIVHGAISVDTIVISPDHHASLEFLSLFPPLKNSQSESAISSYAAPEQTRGGDIQPSSDLYALAATMHHAVTGFDPRERMVFFYPPARRLNPLVSVGMETILARQLRFSISQRYARPEDMQTDLDALIVSYPSEEMIAASKSASLMQSTGALQVLPQKSKRNTILAISAVSIVLVILLIFLIPFLSNRMVTMQSADATATSVAQASFYHNALDKQLVTELQSYQQKGIGLSDGRLVFDTYTGRVDVSLKKQAATALQSGNMSAAVDFLNQAVNSDPIDGEAQIYNEDLHILQHNSPYVTLALGLPVANSSLYLGNVREQLEAVYLAQHEANTNNLLPGGLKLRIIIANSGSSNSNVATVAQFIANRVSNAGNLDHLIGVIGWYNSTQTVDARDIISSVHLPIIAPTASSVKLSGSSPYFFRISPADDRQGDVLGSLLINNLKAKHILVFRDPTDSYSVSLSNAFAKRVQALGGSMVQQIFSENQTTVAQYQQIITDNANSSTPADAVFMAGFNVDGVRLAHAAGEAARAMPDSASLHNLKVVGGDDFYSVLLLGQGGSADASLALNYPQDMRRLIFTTFADAGEWQQFNIPQSHWPQLFQDWKSIYQGSATGTNAATPTYKGLMIYDAVGVAIHGASLVHDGTITGDRLQSSLLKLGTGSVAAYQGISGQIRFDASTHNPVDKALVILTVGTDANNTNKIVIQQVLGTFRV</sequence>
<dbReference type="PANTHER" id="PTHR30483:SF6">
    <property type="entry name" value="PERIPLASMIC BINDING PROTEIN OF ABC TRANSPORTER FOR NATURAL AMINO ACIDS"/>
    <property type="match status" value="1"/>
</dbReference>
<evidence type="ECO:0000259" key="6">
    <source>
        <dbReference type="PROSITE" id="PS50011"/>
    </source>
</evidence>
<dbReference type="InterPro" id="IPR051010">
    <property type="entry name" value="BCAA_transport"/>
</dbReference>
<dbReference type="InterPro" id="IPR001828">
    <property type="entry name" value="ANF_lig-bd_rcpt"/>
</dbReference>
<dbReference type="InterPro" id="IPR028082">
    <property type="entry name" value="Peripla_BP_I"/>
</dbReference>
<dbReference type="GO" id="GO:0004672">
    <property type="term" value="F:protein kinase activity"/>
    <property type="evidence" value="ECO:0007669"/>
    <property type="project" value="InterPro"/>
</dbReference>
<keyword evidence="4 5" id="KW-0472">Membrane</keyword>
<feature type="domain" description="Protein kinase" evidence="6">
    <location>
        <begin position="1"/>
        <end position="265"/>
    </location>
</feature>
<evidence type="ECO:0000256" key="1">
    <source>
        <dbReference type="ARBA" id="ARBA00004370"/>
    </source>
</evidence>
<dbReference type="AlphaFoldDB" id="A0A5A5TGX5"/>
<protein>
    <recommendedName>
        <fullName evidence="6">Protein kinase domain-containing protein</fullName>
    </recommendedName>
</protein>
<evidence type="ECO:0000256" key="5">
    <source>
        <dbReference type="SAM" id="Phobius"/>
    </source>
</evidence>
<dbReference type="Pfam" id="PF01094">
    <property type="entry name" value="ANF_receptor"/>
    <property type="match status" value="1"/>
</dbReference>
<evidence type="ECO:0000256" key="3">
    <source>
        <dbReference type="ARBA" id="ARBA00022989"/>
    </source>
</evidence>
<feature type="transmembrane region" description="Helical" evidence="5">
    <location>
        <begin position="301"/>
        <end position="322"/>
    </location>
</feature>
<keyword evidence="3 5" id="KW-1133">Transmembrane helix</keyword>
<name>A0A5A5TGX5_9CHLR</name>
<comment type="subcellular location">
    <subcellularLocation>
        <location evidence="1">Membrane</location>
    </subcellularLocation>
</comment>
<dbReference type="InterPro" id="IPR011009">
    <property type="entry name" value="Kinase-like_dom_sf"/>
</dbReference>
<evidence type="ECO:0000256" key="2">
    <source>
        <dbReference type="ARBA" id="ARBA00022692"/>
    </source>
</evidence>
<dbReference type="Gene3D" id="1.10.510.10">
    <property type="entry name" value="Transferase(Phosphotransferase) domain 1"/>
    <property type="match status" value="1"/>
</dbReference>
<dbReference type="EMBL" id="BIXY01000072">
    <property type="protein sequence ID" value="GCF10485.1"/>
    <property type="molecule type" value="Genomic_DNA"/>
</dbReference>
<dbReference type="GO" id="GO:0016020">
    <property type="term" value="C:membrane"/>
    <property type="evidence" value="ECO:0007669"/>
    <property type="project" value="UniProtKB-SubCell"/>
</dbReference>
<dbReference type="Proteomes" id="UP000322530">
    <property type="component" value="Unassembled WGS sequence"/>
</dbReference>
<dbReference type="SUPFAM" id="SSF53822">
    <property type="entry name" value="Periplasmic binding protein-like I"/>
    <property type="match status" value="1"/>
</dbReference>
<gene>
    <name evidence="7" type="ORF">KDI_40490</name>
</gene>
<evidence type="ECO:0000313" key="7">
    <source>
        <dbReference type="EMBL" id="GCF10485.1"/>
    </source>
</evidence>
<dbReference type="GO" id="GO:0005524">
    <property type="term" value="F:ATP binding"/>
    <property type="evidence" value="ECO:0007669"/>
    <property type="project" value="InterPro"/>
</dbReference>
<dbReference type="PANTHER" id="PTHR30483">
    <property type="entry name" value="LEUCINE-SPECIFIC-BINDING PROTEIN"/>
    <property type="match status" value="1"/>
</dbReference>
<evidence type="ECO:0000256" key="4">
    <source>
        <dbReference type="ARBA" id="ARBA00023136"/>
    </source>
</evidence>
<organism evidence="7 8">
    <name type="scientific">Dictyobacter arantiisoli</name>
    <dbReference type="NCBI Taxonomy" id="2014874"/>
    <lineage>
        <taxon>Bacteria</taxon>
        <taxon>Bacillati</taxon>
        <taxon>Chloroflexota</taxon>
        <taxon>Ktedonobacteria</taxon>
        <taxon>Ktedonobacterales</taxon>
        <taxon>Dictyobacteraceae</taxon>
        <taxon>Dictyobacter</taxon>
    </lineage>
</organism>
<dbReference type="PROSITE" id="PS50011">
    <property type="entry name" value="PROTEIN_KINASE_DOM"/>
    <property type="match status" value="1"/>
</dbReference>
<keyword evidence="8" id="KW-1185">Reference proteome</keyword>
<comment type="caution">
    <text evidence="7">The sequence shown here is derived from an EMBL/GenBank/DDBJ whole genome shotgun (WGS) entry which is preliminary data.</text>
</comment>
<keyword evidence="2 5" id="KW-0812">Transmembrane</keyword>
<dbReference type="SUPFAM" id="SSF56112">
    <property type="entry name" value="Protein kinase-like (PK-like)"/>
    <property type="match status" value="1"/>
</dbReference>
<accession>A0A5A5TGX5</accession>
<proteinExistence type="predicted"/>
<evidence type="ECO:0000313" key="8">
    <source>
        <dbReference type="Proteomes" id="UP000322530"/>
    </source>
</evidence>
<dbReference type="InterPro" id="IPR000719">
    <property type="entry name" value="Prot_kinase_dom"/>
</dbReference>
<reference evidence="7 8" key="1">
    <citation type="submission" date="2019-01" db="EMBL/GenBank/DDBJ databases">
        <title>Draft genome sequence of Dictyobacter sp. Uno17.</title>
        <authorList>
            <person name="Wang C.M."/>
            <person name="Zheng Y."/>
            <person name="Sakai Y."/>
            <person name="Abe K."/>
            <person name="Yokota A."/>
            <person name="Yabe S."/>
        </authorList>
    </citation>
    <scope>NUCLEOTIDE SEQUENCE [LARGE SCALE GENOMIC DNA]</scope>
    <source>
        <strain evidence="7 8">Uno17</strain>
    </source>
</reference>
<dbReference type="Gene3D" id="3.40.50.2300">
    <property type="match status" value="2"/>
</dbReference>